<feature type="chain" id="PRO_5039475053" evidence="3">
    <location>
        <begin position="26"/>
        <end position="343"/>
    </location>
</feature>
<feature type="transmembrane region" description="Helical" evidence="2">
    <location>
        <begin position="308"/>
        <end position="326"/>
    </location>
</feature>
<feature type="compositionally biased region" description="Pro residues" evidence="1">
    <location>
        <begin position="108"/>
        <end position="125"/>
    </location>
</feature>
<keyword evidence="5" id="KW-1185">Reference proteome</keyword>
<feature type="compositionally biased region" description="Basic and acidic residues" evidence="1">
    <location>
        <begin position="213"/>
        <end position="251"/>
    </location>
</feature>
<evidence type="ECO:0000256" key="3">
    <source>
        <dbReference type="SAM" id="SignalP"/>
    </source>
</evidence>
<feature type="compositionally biased region" description="Polar residues" evidence="1">
    <location>
        <begin position="158"/>
        <end position="195"/>
    </location>
</feature>
<dbReference type="AlphaFoldDB" id="A0A3P3Q7N6"/>
<feature type="compositionally biased region" description="Basic and acidic residues" evidence="1">
    <location>
        <begin position="196"/>
        <end position="205"/>
    </location>
</feature>
<dbReference type="EMBL" id="RRCM01000001">
    <property type="protein sequence ID" value="RRJ17115.1"/>
    <property type="molecule type" value="Genomic_DNA"/>
</dbReference>
<reference evidence="4 5" key="1">
    <citation type="submission" date="2018-11" db="EMBL/GenBank/DDBJ databases">
        <title>Genome sequencing of Lachnoanaerobaculum orale DSM 24553T.</title>
        <authorList>
            <person name="Kook J.-K."/>
            <person name="Park S.-N."/>
            <person name="Lim Y.K."/>
        </authorList>
    </citation>
    <scope>NUCLEOTIDE SEQUENCE [LARGE SCALE GENOMIC DNA]</scope>
    <source>
        <strain evidence="4 5">DSM 24553</strain>
    </source>
</reference>
<organism evidence="4 5">
    <name type="scientific">Lachnoanaerobaculum orale</name>
    <dbReference type="NCBI Taxonomy" id="979627"/>
    <lineage>
        <taxon>Bacteria</taxon>
        <taxon>Bacillati</taxon>
        <taxon>Bacillota</taxon>
        <taxon>Clostridia</taxon>
        <taxon>Lachnospirales</taxon>
        <taxon>Lachnospiraceae</taxon>
        <taxon>Lachnoanaerobaculum</taxon>
    </lineage>
</organism>
<proteinExistence type="predicted"/>
<protein>
    <submittedName>
        <fullName evidence="4">Uncharacterized protein</fullName>
    </submittedName>
</protein>
<keyword evidence="2" id="KW-0812">Transmembrane</keyword>
<evidence type="ECO:0000313" key="5">
    <source>
        <dbReference type="Proteomes" id="UP000276982"/>
    </source>
</evidence>
<feature type="compositionally biased region" description="Polar residues" evidence="1">
    <location>
        <begin position="133"/>
        <end position="142"/>
    </location>
</feature>
<evidence type="ECO:0000256" key="1">
    <source>
        <dbReference type="SAM" id="MobiDB-lite"/>
    </source>
</evidence>
<keyword evidence="2" id="KW-0472">Membrane</keyword>
<dbReference type="Proteomes" id="UP000276982">
    <property type="component" value="Unassembled WGS sequence"/>
</dbReference>
<evidence type="ECO:0000313" key="4">
    <source>
        <dbReference type="EMBL" id="RRJ17115.1"/>
    </source>
</evidence>
<dbReference type="RefSeq" id="WP_124952441.1">
    <property type="nucleotide sequence ID" value="NZ_RRCM01000001.1"/>
</dbReference>
<feature type="compositionally biased region" description="Basic and acidic residues" evidence="1">
    <location>
        <begin position="258"/>
        <end position="270"/>
    </location>
</feature>
<comment type="caution">
    <text evidence="4">The sequence shown here is derived from an EMBL/GenBank/DDBJ whole genome shotgun (WGS) entry which is preliminary data.</text>
</comment>
<keyword evidence="2" id="KW-1133">Transmembrane helix</keyword>
<feature type="region of interest" description="Disordered" evidence="1">
    <location>
        <begin position="107"/>
        <end position="278"/>
    </location>
</feature>
<accession>A0A3P3Q7N6</accession>
<gene>
    <name evidence="4" type="ORF">EHW90_09070</name>
</gene>
<evidence type="ECO:0000256" key="2">
    <source>
        <dbReference type="SAM" id="Phobius"/>
    </source>
</evidence>
<sequence length="343" mass="37388">MKKQYKAMGALALATAFIAINGVIADASPLGTNNYYVGADVHTGSNAAHDNTTGGNEIPRTADDTHGEWVIVKEPTYTEDGLRKRGYTSDDGVFHVEFESIQRLMPTPVLPVVPPQPEPSQPGPSLPEESQPSRPTDNSTKFENNKHHGSSKKKRNVESANNNGDAKTLSDKTLPSESKASTQQSVVSTVNTLSDADNKKIEKNSEGNTGKSKISERRAENTVSQKESENTETKAPDSKVDTSEKTDESKVTESAAADETRVAQKQDENNTKVVGKKVDTTPVQTESTKASRSFNGYDGVTILAAGAYTWWIAIVLLPMIDAFKWINKKRREKSRGNVNKKHN</sequence>
<name>A0A3P3Q7N6_9FIRM</name>
<keyword evidence="3" id="KW-0732">Signal</keyword>
<feature type="signal peptide" evidence="3">
    <location>
        <begin position="1"/>
        <end position="25"/>
    </location>
</feature>